<name>A0A2U8VTY4_9HYPH</name>
<gene>
    <name evidence="9" type="ORF">DK427_16750</name>
</gene>
<dbReference type="EMBL" id="CP029551">
    <property type="protein sequence ID" value="AWN37177.1"/>
    <property type="molecule type" value="Genomic_DNA"/>
</dbReference>
<accession>A0A2U8VTY4</accession>
<dbReference type="Gene3D" id="3.30.565.10">
    <property type="entry name" value="Histidine kinase-like ATPase, C-terminal domain"/>
    <property type="match status" value="1"/>
</dbReference>
<proteinExistence type="predicted"/>
<dbReference type="Proteomes" id="UP000246058">
    <property type="component" value="Chromosome"/>
</dbReference>
<keyword evidence="6 9" id="KW-0418">Kinase</keyword>
<dbReference type="InterPro" id="IPR011102">
    <property type="entry name" value="Sig_transdc_His_kinase_HWE"/>
</dbReference>
<evidence type="ECO:0000256" key="7">
    <source>
        <dbReference type="ARBA" id="ARBA00022840"/>
    </source>
</evidence>
<dbReference type="OrthoDB" id="9816309at2"/>
<protein>
    <recommendedName>
        <fullName evidence="2">histidine kinase</fullName>
        <ecNumber evidence="2">2.7.13.3</ecNumber>
    </recommendedName>
</protein>
<evidence type="ECO:0000256" key="1">
    <source>
        <dbReference type="ARBA" id="ARBA00000085"/>
    </source>
</evidence>
<keyword evidence="4" id="KW-0808">Transferase</keyword>
<evidence type="ECO:0000256" key="6">
    <source>
        <dbReference type="ARBA" id="ARBA00022777"/>
    </source>
</evidence>
<dbReference type="InterPro" id="IPR036890">
    <property type="entry name" value="HATPase_C_sf"/>
</dbReference>
<keyword evidence="3" id="KW-0597">Phosphoprotein</keyword>
<dbReference type="Pfam" id="PF07536">
    <property type="entry name" value="HWE_HK"/>
    <property type="match status" value="1"/>
</dbReference>
<keyword evidence="7" id="KW-0067">ATP-binding</keyword>
<dbReference type="EC" id="2.7.13.3" evidence="2"/>
<dbReference type="AlphaFoldDB" id="A0A2U8VTY4"/>
<comment type="catalytic activity">
    <reaction evidence="1">
        <text>ATP + protein L-histidine = ADP + protein N-phospho-L-histidine.</text>
        <dbReference type="EC" id="2.7.13.3"/>
    </reaction>
</comment>
<dbReference type="SMART" id="SM00911">
    <property type="entry name" value="HWE_HK"/>
    <property type="match status" value="1"/>
</dbReference>
<evidence type="ECO:0000256" key="2">
    <source>
        <dbReference type="ARBA" id="ARBA00012438"/>
    </source>
</evidence>
<evidence type="ECO:0000256" key="3">
    <source>
        <dbReference type="ARBA" id="ARBA00022553"/>
    </source>
</evidence>
<reference evidence="9 10" key="1">
    <citation type="submission" date="2018-05" db="EMBL/GenBank/DDBJ databases">
        <title>Complete Genome Sequence of Methylobacterium sp. 17Sr1-43.</title>
        <authorList>
            <person name="Srinivasan S."/>
        </authorList>
    </citation>
    <scope>NUCLEOTIDE SEQUENCE [LARGE SCALE GENOMIC DNA]</scope>
    <source>
        <strain evidence="9 10">17Sr1-43</strain>
    </source>
</reference>
<keyword evidence="10" id="KW-1185">Reference proteome</keyword>
<evidence type="ECO:0000259" key="8">
    <source>
        <dbReference type="SMART" id="SM00911"/>
    </source>
</evidence>
<dbReference type="GO" id="GO:0005524">
    <property type="term" value="F:ATP binding"/>
    <property type="evidence" value="ECO:0007669"/>
    <property type="project" value="UniProtKB-KW"/>
</dbReference>
<evidence type="ECO:0000313" key="9">
    <source>
        <dbReference type="EMBL" id="AWN37177.1"/>
    </source>
</evidence>
<dbReference type="PANTHER" id="PTHR41523:SF8">
    <property type="entry name" value="ETHYLENE RESPONSE SENSOR PROTEIN"/>
    <property type="match status" value="1"/>
</dbReference>
<dbReference type="KEGG" id="meti:DK427_16750"/>
<evidence type="ECO:0000313" key="10">
    <source>
        <dbReference type="Proteomes" id="UP000246058"/>
    </source>
</evidence>
<dbReference type="GO" id="GO:0004673">
    <property type="term" value="F:protein histidine kinase activity"/>
    <property type="evidence" value="ECO:0007669"/>
    <property type="project" value="UniProtKB-EC"/>
</dbReference>
<feature type="domain" description="Signal transduction histidine kinase HWE region" evidence="8">
    <location>
        <begin position="39"/>
        <end position="119"/>
    </location>
</feature>
<dbReference type="RefSeq" id="WP_109952256.1">
    <property type="nucleotide sequence ID" value="NZ_CP029551.1"/>
</dbReference>
<evidence type="ECO:0000256" key="4">
    <source>
        <dbReference type="ARBA" id="ARBA00022679"/>
    </source>
</evidence>
<evidence type="ECO:0000256" key="5">
    <source>
        <dbReference type="ARBA" id="ARBA00022741"/>
    </source>
</evidence>
<organism evidence="9 10">
    <name type="scientific">Methylobacterium radiodurans</name>
    <dbReference type="NCBI Taxonomy" id="2202828"/>
    <lineage>
        <taxon>Bacteria</taxon>
        <taxon>Pseudomonadati</taxon>
        <taxon>Pseudomonadota</taxon>
        <taxon>Alphaproteobacteria</taxon>
        <taxon>Hyphomicrobiales</taxon>
        <taxon>Methylobacteriaceae</taxon>
        <taxon>Methylobacterium</taxon>
    </lineage>
</organism>
<dbReference type="PANTHER" id="PTHR41523">
    <property type="entry name" value="TWO-COMPONENT SYSTEM SENSOR PROTEIN"/>
    <property type="match status" value="1"/>
</dbReference>
<sequence length="237" mass="25378">MTQDAQADRIAALGAELAALRADNARLRRLLDARSASGELRHRQRNTFAMLRMLIRASSEAAGDLEAYVSHLEDRLDAVARVQAAIDVSGHVELADLIASELLAYTVREGEQATLAGPAVRLQPQAAQVLALAVHELAINAIEHGCLARPSGCLDVRWSHDAAGDGAPLTFVWKETGDRGLAAPVRRGFGTEVLTETLAYELKAVAALSYEPDGLRCTIRFPLPERIGSVLADDAPA</sequence>
<keyword evidence="5" id="KW-0547">Nucleotide-binding</keyword>